<feature type="compositionally biased region" description="Low complexity" evidence="1">
    <location>
        <begin position="19"/>
        <end position="43"/>
    </location>
</feature>
<sequence>MLPSMQPSRPKAQQPRQHQSPLYQQQTRQQSSQPSSQIEAMPPHKTPAPPAPVAMSASMPAPMYNPATMHPVFFAPWRKAPFPMPGSSGFSPVATGYVFGDGRKRSQSMTKL</sequence>
<accession>A0AAV9P2M5</accession>
<organism evidence="2 3">
    <name type="scientific">Saxophila tyrrhenica</name>
    <dbReference type="NCBI Taxonomy" id="1690608"/>
    <lineage>
        <taxon>Eukaryota</taxon>
        <taxon>Fungi</taxon>
        <taxon>Dikarya</taxon>
        <taxon>Ascomycota</taxon>
        <taxon>Pezizomycotina</taxon>
        <taxon>Dothideomycetes</taxon>
        <taxon>Dothideomycetidae</taxon>
        <taxon>Mycosphaerellales</taxon>
        <taxon>Extremaceae</taxon>
        <taxon>Saxophila</taxon>
    </lineage>
</organism>
<dbReference type="AlphaFoldDB" id="A0AAV9P2M5"/>
<protein>
    <submittedName>
        <fullName evidence="2">Uncharacterized protein</fullName>
    </submittedName>
</protein>
<comment type="caution">
    <text evidence="2">The sequence shown here is derived from an EMBL/GenBank/DDBJ whole genome shotgun (WGS) entry which is preliminary data.</text>
</comment>
<feature type="region of interest" description="Disordered" evidence="1">
    <location>
        <begin position="1"/>
        <end position="56"/>
    </location>
</feature>
<feature type="region of interest" description="Disordered" evidence="1">
    <location>
        <begin position="91"/>
        <end position="112"/>
    </location>
</feature>
<evidence type="ECO:0000313" key="3">
    <source>
        <dbReference type="Proteomes" id="UP001337655"/>
    </source>
</evidence>
<evidence type="ECO:0000313" key="2">
    <source>
        <dbReference type="EMBL" id="KAK5165218.1"/>
    </source>
</evidence>
<dbReference type="GeneID" id="89930648"/>
<dbReference type="Proteomes" id="UP001337655">
    <property type="component" value="Unassembled WGS sequence"/>
</dbReference>
<proteinExistence type="predicted"/>
<dbReference type="RefSeq" id="XP_064655361.1">
    <property type="nucleotide sequence ID" value="XM_064806544.1"/>
</dbReference>
<gene>
    <name evidence="2" type="ORF">LTR77_009316</name>
</gene>
<keyword evidence="3" id="KW-1185">Reference proteome</keyword>
<evidence type="ECO:0000256" key="1">
    <source>
        <dbReference type="SAM" id="MobiDB-lite"/>
    </source>
</evidence>
<name>A0AAV9P2M5_9PEZI</name>
<dbReference type="EMBL" id="JAVRRT010000017">
    <property type="protein sequence ID" value="KAK5165218.1"/>
    <property type="molecule type" value="Genomic_DNA"/>
</dbReference>
<reference evidence="2 3" key="1">
    <citation type="submission" date="2023-08" db="EMBL/GenBank/DDBJ databases">
        <title>Black Yeasts Isolated from many extreme environments.</title>
        <authorList>
            <person name="Coleine C."/>
            <person name="Stajich J.E."/>
            <person name="Selbmann L."/>
        </authorList>
    </citation>
    <scope>NUCLEOTIDE SEQUENCE [LARGE SCALE GENOMIC DNA]</scope>
    <source>
        <strain evidence="2 3">CCFEE 5935</strain>
    </source>
</reference>